<evidence type="ECO:0000313" key="1">
    <source>
        <dbReference type="EMBL" id="CAB4774300.1"/>
    </source>
</evidence>
<dbReference type="EMBL" id="CAEZYR010000210">
    <property type="protein sequence ID" value="CAB4774300.1"/>
    <property type="molecule type" value="Genomic_DNA"/>
</dbReference>
<dbReference type="AntiFam" id="ANF00133">
    <property type="entry name" value="Shadow ORF (opposite mccA)"/>
</dbReference>
<proteinExistence type="predicted"/>
<evidence type="ECO:0000313" key="2">
    <source>
        <dbReference type="EMBL" id="CAB4944560.1"/>
    </source>
</evidence>
<dbReference type="EMBL" id="CAFBMH010000279">
    <property type="protein sequence ID" value="CAB4944560.1"/>
    <property type="molecule type" value="Genomic_DNA"/>
</dbReference>
<accession>A0A6J6VQE5</accession>
<name>A0A6J6VQE5_9ZZZZ</name>
<protein>
    <submittedName>
        <fullName evidence="1">Unannotated protein</fullName>
    </submittedName>
</protein>
<gene>
    <name evidence="1" type="ORF">UFOPK2754_03272</name>
    <name evidence="2" type="ORF">UFOPK3543_03439</name>
</gene>
<dbReference type="AlphaFoldDB" id="A0A6J6VQE5"/>
<organism evidence="1">
    <name type="scientific">freshwater metagenome</name>
    <dbReference type="NCBI Taxonomy" id="449393"/>
    <lineage>
        <taxon>unclassified sequences</taxon>
        <taxon>metagenomes</taxon>
        <taxon>ecological metagenomes</taxon>
    </lineage>
</organism>
<reference evidence="1" key="1">
    <citation type="submission" date="2020-05" db="EMBL/GenBank/DDBJ databases">
        <authorList>
            <person name="Chiriac C."/>
            <person name="Salcher M."/>
            <person name="Ghai R."/>
            <person name="Kavagutti S V."/>
        </authorList>
    </citation>
    <scope>NUCLEOTIDE SEQUENCE</scope>
</reference>
<sequence>MTGNGDLVLGEGEHLAEGDSELHLDEVDERDELGGRVLDLEAGVHLEEEEPAVLVEELGGAGVDVAATLRDLDGGLAHGGKGGRVDVGRRCFLDELLVAALGRAVACAEVDAVAVLVG</sequence>